<comment type="subcellular location">
    <subcellularLocation>
        <location evidence="1 6">Nucleus</location>
    </subcellularLocation>
</comment>
<feature type="binding site" evidence="6">
    <location>
        <begin position="128"/>
        <end position="133"/>
    </location>
    <ligand>
        <name>ATP</name>
        <dbReference type="ChEBI" id="CHEBI:30616"/>
    </ligand>
</feature>
<evidence type="ECO:0000313" key="7">
    <source>
        <dbReference type="EMBL" id="KER19383.1"/>
    </source>
</evidence>
<dbReference type="OrthoDB" id="258143at2759"/>
<dbReference type="Pfam" id="PF16573">
    <property type="entry name" value="CLP1_N"/>
    <property type="match status" value="1"/>
</dbReference>
<evidence type="ECO:0000256" key="5">
    <source>
        <dbReference type="ARBA" id="ARBA00023242"/>
    </source>
</evidence>
<dbReference type="EMBL" id="KL597227">
    <property type="protein sequence ID" value="KER19383.1"/>
    <property type="molecule type" value="Genomic_DNA"/>
</dbReference>
<organism evidence="7 8">
    <name type="scientific">Opisthorchis viverrini</name>
    <name type="common">Southeast Asian liver fluke</name>
    <dbReference type="NCBI Taxonomy" id="6198"/>
    <lineage>
        <taxon>Eukaryota</taxon>
        <taxon>Metazoa</taxon>
        <taxon>Spiralia</taxon>
        <taxon>Lophotrochozoa</taxon>
        <taxon>Platyhelminthes</taxon>
        <taxon>Trematoda</taxon>
        <taxon>Digenea</taxon>
        <taxon>Opisthorchiida</taxon>
        <taxon>Opisthorchiata</taxon>
        <taxon>Opisthorchiidae</taxon>
        <taxon>Opisthorchis</taxon>
    </lineage>
</organism>
<dbReference type="Proteomes" id="UP000054324">
    <property type="component" value="Unassembled WGS sequence"/>
</dbReference>
<dbReference type="InterPro" id="IPR027417">
    <property type="entry name" value="P-loop_NTPase"/>
</dbReference>
<dbReference type="SUPFAM" id="SSF52540">
    <property type="entry name" value="P-loop containing nucleoside triphosphate hydrolases"/>
    <property type="match status" value="1"/>
</dbReference>
<dbReference type="GO" id="GO:0005524">
    <property type="term" value="F:ATP binding"/>
    <property type="evidence" value="ECO:0007669"/>
    <property type="project" value="UniProtKB-UniRule"/>
</dbReference>
<evidence type="ECO:0000313" key="8">
    <source>
        <dbReference type="Proteomes" id="UP000054324"/>
    </source>
</evidence>
<dbReference type="InterPro" id="IPR038238">
    <property type="entry name" value="Clp1_C_sf"/>
</dbReference>
<dbReference type="InterPro" id="IPR038239">
    <property type="entry name" value="Clp1_N_sf"/>
</dbReference>
<keyword evidence="3 6" id="KW-0547">Nucleotide-binding</keyword>
<dbReference type="GO" id="GO:0005849">
    <property type="term" value="C:mRNA cleavage factor complex"/>
    <property type="evidence" value="ECO:0007669"/>
    <property type="project" value="InterPro"/>
</dbReference>
<dbReference type="AlphaFoldDB" id="A0A074YXJ2"/>
<dbReference type="Gene3D" id="3.40.50.300">
    <property type="entry name" value="P-loop containing nucleotide triphosphate hydrolases"/>
    <property type="match status" value="1"/>
</dbReference>
<dbReference type="Pfam" id="PF16575">
    <property type="entry name" value="CLP1_P"/>
    <property type="match status" value="1"/>
</dbReference>
<keyword evidence="4 6" id="KW-0067">ATP-binding</keyword>
<name>A0A074YXJ2_OPIVI</name>
<keyword evidence="8" id="KW-1185">Reference proteome</keyword>
<dbReference type="InterPro" id="IPR032319">
    <property type="entry name" value="CLP1_P"/>
</dbReference>
<dbReference type="InterPro" id="IPR032324">
    <property type="entry name" value="Clp1_N"/>
</dbReference>
<dbReference type="Pfam" id="PF06807">
    <property type="entry name" value="Clp1"/>
    <property type="match status" value="1"/>
</dbReference>
<keyword evidence="5 6" id="KW-0539">Nucleus</keyword>
<gene>
    <name evidence="7" type="ORF">T265_11825</name>
</gene>
<proteinExistence type="inferred from homology"/>
<accession>A0A074YXJ2</accession>
<dbReference type="GO" id="GO:0006388">
    <property type="term" value="P:tRNA splicing, via endonucleolytic cleavage and ligation"/>
    <property type="evidence" value="ECO:0007669"/>
    <property type="project" value="TreeGrafter"/>
</dbReference>
<dbReference type="InterPro" id="IPR010655">
    <property type="entry name" value="Clp1_C"/>
</dbReference>
<comment type="similarity">
    <text evidence="6">Belongs to the Clp1 family. Clp1 subfamily.</text>
</comment>
<sequence length="443" mass="48991">MNGEKDTHRLNPNVRTYTLEKYQMLRFEVSSPSSLVLVSGTAEIYGTELVCSSELLLNAGVRGTVVTFHGCKIVVNGPDITTFLMNVAEDQEIAHVYMNIHASLEVLRQKAVKEQSRGPRVLVCGHESVGKSTLCRTLASYAARRKHKPILVDVNVGLNQVCLPTTIAAVAVSKPYDLMEGWGLEEDPLVFCFGHVNPASNLNLFREQVNRLAELVNIRSENDTKIFTSGCIINMNGFRKDDSDGGTSKEKGIQAIRATAAAFEVDTILVIEDGFLETFLREDLPPEVTIARLPKSSGVVTRSADQWTRQRDARVCAYLHGENPFRRLHPHQITLKTSEYSIYKVGSEAIPDALLPHGAKEDEETWRNPVLVPIGRDLKNHLLAVSQASEPQHVPDAPVYGFVVIVNVADDKSSFTVLSPCPYAPPNNLFLLTTICYVDPELI</sequence>
<evidence type="ECO:0000256" key="4">
    <source>
        <dbReference type="ARBA" id="ARBA00022840"/>
    </source>
</evidence>
<dbReference type="HAMAP" id="MF_03035">
    <property type="entry name" value="Clp1"/>
    <property type="match status" value="1"/>
</dbReference>
<dbReference type="CTD" id="20325993"/>
<dbReference type="GeneID" id="20325993"/>
<dbReference type="KEGG" id="ovi:T265_11825"/>
<comment type="caution">
    <text evidence="6">Lacks conserved residue(s) required for the propagation of feature annotation.</text>
</comment>
<evidence type="ECO:0000256" key="3">
    <source>
        <dbReference type="ARBA" id="ARBA00022741"/>
    </source>
</evidence>
<dbReference type="PANTHER" id="PTHR12755:SF6">
    <property type="entry name" value="POLYRIBONUCLEOTIDE 5'-HYDROXYL-KINASE CLP1"/>
    <property type="match status" value="1"/>
</dbReference>
<evidence type="ECO:0000256" key="1">
    <source>
        <dbReference type="ARBA" id="ARBA00004123"/>
    </source>
</evidence>
<evidence type="ECO:0000256" key="6">
    <source>
        <dbReference type="HAMAP-Rule" id="MF_03035"/>
    </source>
</evidence>
<dbReference type="RefSeq" id="XP_009176868.1">
    <property type="nucleotide sequence ID" value="XM_009178604.1"/>
</dbReference>
<dbReference type="PANTHER" id="PTHR12755">
    <property type="entry name" value="CLEAVAGE/POLYADENYLATION FACTOR IA SUBUNIT CLP1P"/>
    <property type="match status" value="1"/>
</dbReference>
<feature type="binding site" evidence="6">
    <location>
        <position position="62"/>
    </location>
    <ligand>
        <name>ATP</name>
        <dbReference type="ChEBI" id="CHEBI:30616"/>
    </ligand>
</feature>
<dbReference type="GO" id="GO:0031124">
    <property type="term" value="P:mRNA 3'-end processing"/>
    <property type="evidence" value="ECO:0007669"/>
    <property type="project" value="UniProtKB-UniRule"/>
</dbReference>
<reference evidence="7 8" key="1">
    <citation type="submission" date="2013-11" db="EMBL/GenBank/DDBJ databases">
        <title>Opisthorchis viverrini - life in the bile duct.</title>
        <authorList>
            <person name="Young N.D."/>
            <person name="Nagarajan N."/>
            <person name="Lin S.J."/>
            <person name="Korhonen P.K."/>
            <person name="Jex A.R."/>
            <person name="Hall R.S."/>
            <person name="Safavi-Hemami H."/>
            <person name="Kaewkong W."/>
            <person name="Bertrand D."/>
            <person name="Gao S."/>
            <person name="Seet Q."/>
            <person name="Wongkham S."/>
            <person name="Teh B.T."/>
            <person name="Wongkham C."/>
            <person name="Intapan P.M."/>
            <person name="Maleewong W."/>
            <person name="Yang X."/>
            <person name="Hu M."/>
            <person name="Wang Z."/>
            <person name="Hofmann A."/>
            <person name="Sternberg P.W."/>
            <person name="Tan P."/>
            <person name="Wang J."/>
            <person name="Gasser R.B."/>
        </authorList>
    </citation>
    <scope>NUCLEOTIDE SEQUENCE [LARGE SCALE GENOMIC DNA]</scope>
</reference>
<dbReference type="STRING" id="6198.A0A074YXJ2"/>
<dbReference type="Gene3D" id="2.40.30.330">
    <property type="entry name" value="Pre-mRNA cleavage complex subunit Clp1, C-terminal domain"/>
    <property type="match status" value="1"/>
</dbReference>
<protein>
    <recommendedName>
        <fullName evidence="6">Protein CLP1 homolog</fullName>
    </recommendedName>
</protein>
<keyword evidence="2 6" id="KW-0507">mRNA processing</keyword>
<dbReference type="InterPro" id="IPR045116">
    <property type="entry name" value="Clp1/Grc3"/>
</dbReference>
<evidence type="ECO:0000256" key="2">
    <source>
        <dbReference type="ARBA" id="ARBA00022664"/>
    </source>
</evidence>
<comment type="function">
    <text evidence="6">Required for endonucleolytic cleavage during polyadenylation-dependent pre-mRNA 3'-end formation.</text>
</comment>
<dbReference type="InterPro" id="IPR028606">
    <property type="entry name" value="Clp1"/>
</dbReference>
<dbReference type="GO" id="GO:0051731">
    <property type="term" value="F:polynucleotide 5'-hydroxyl-kinase activity"/>
    <property type="evidence" value="ECO:0007669"/>
    <property type="project" value="InterPro"/>
</dbReference>
<dbReference type="Gene3D" id="2.60.120.1030">
    <property type="entry name" value="Clp1, DNA binding domain"/>
    <property type="match status" value="1"/>
</dbReference>